<dbReference type="GO" id="GO:0006865">
    <property type="term" value="P:amino acid transport"/>
    <property type="evidence" value="ECO:0007669"/>
    <property type="project" value="UniProtKB-KW"/>
</dbReference>
<evidence type="ECO:0000256" key="1">
    <source>
        <dbReference type="ARBA" id="ARBA00010062"/>
    </source>
</evidence>
<dbReference type="OrthoDB" id="9783240at2"/>
<dbReference type="InterPro" id="IPR028082">
    <property type="entry name" value="Peripla_BP_I"/>
</dbReference>
<gene>
    <name evidence="6" type="ORF">CAL12_10730</name>
</gene>
<dbReference type="InterPro" id="IPR051010">
    <property type="entry name" value="BCAA_transport"/>
</dbReference>
<name>A0A1W6YJW7_9BORD</name>
<dbReference type="InterPro" id="IPR028081">
    <property type="entry name" value="Leu-bd"/>
</dbReference>
<comment type="similarity">
    <text evidence="1">Belongs to the leucine-binding protein family.</text>
</comment>
<keyword evidence="7" id="KW-1185">Reference proteome</keyword>
<dbReference type="Proteomes" id="UP000194151">
    <property type="component" value="Chromosome"/>
</dbReference>
<dbReference type="AlphaFoldDB" id="A0A1W6YJW7"/>
<organism evidence="6 7">
    <name type="scientific">Bordetella genomosp. 8</name>
    <dbReference type="NCBI Taxonomy" id="1416806"/>
    <lineage>
        <taxon>Bacteria</taxon>
        <taxon>Pseudomonadati</taxon>
        <taxon>Pseudomonadota</taxon>
        <taxon>Betaproteobacteria</taxon>
        <taxon>Burkholderiales</taxon>
        <taxon>Alcaligenaceae</taxon>
        <taxon>Bordetella</taxon>
    </lineage>
</organism>
<dbReference type="STRING" id="1416806.CAL12_10730"/>
<dbReference type="Pfam" id="PF13458">
    <property type="entry name" value="Peripla_BP_6"/>
    <property type="match status" value="1"/>
</dbReference>
<dbReference type="EMBL" id="CP021108">
    <property type="protein sequence ID" value="ARP81269.1"/>
    <property type="molecule type" value="Genomic_DNA"/>
</dbReference>
<dbReference type="InterPro" id="IPR000709">
    <property type="entry name" value="Leu_Ile_Val-bd"/>
</dbReference>
<evidence type="ECO:0000256" key="2">
    <source>
        <dbReference type="ARBA" id="ARBA00022448"/>
    </source>
</evidence>
<evidence type="ECO:0000256" key="3">
    <source>
        <dbReference type="ARBA" id="ARBA00022729"/>
    </source>
</evidence>
<dbReference type="PANTHER" id="PTHR30483">
    <property type="entry name" value="LEUCINE-SPECIFIC-BINDING PROTEIN"/>
    <property type="match status" value="1"/>
</dbReference>
<evidence type="ECO:0000313" key="6">
    <source>
        <dbReference type="EMBL" id="ARP81269.1"/>
    </source>
</evidence>
<dbReference type="KEGG" id="bgv:CAL12_10730"/>
<sequence>MNIEIAARQRDAADRLARGAASAFVGFALACFSLGFSSPAAAQGAIKIGEINSYKSQPAFLDPYRKGMELAVEQVNAAGGIGGKKLELITRDDNANPGDAVRAAEELLSRERVDVLMGSFLSNIGLALTDFAKQKKVFFLASEPLTDKIVWQDGNRYTFRLRVSTYMQTAMLVPDAAKLNKKRWAIVYPNYEYGQSAAATFKALMKKAQPDVEFVAEQATPLGKVDAGSVVQALADAKPDAIFNVLFAADVAKLVREGNTRGLFPNTPVVSLLSGEPEYLDPLKEETPNGWIVTGYPWYSIQTPEHTAFLKAYQDRFKDYPRLGSIIGYSSVMSMAAGMKKAGGADTEKLVAAFEGLKVGTPFGPIEYRAIDHQSTMGAYVGKLAQKDGKGVMVDYQYMNGANFLPSDEEVKKLRPAN</sequence>
<keyword evidence="2" id="KW-0813">Transport</keyword>
<dbReference type="PANTHER" id="PTHR30483:SF37">
    <property type="entry name" value="ABC TRANSPORTER SUBSTRATE-BINDING PROTEIN"/>
    <property type="match status" value="1"/>
</dbReference>
<evidence type="ECO:0000256" key="4">
    <source>
        <dbReference type="ARBA" id="ARBA00022970"/>
    </source>
</evidence>
<evidence type="ECO:0000313" key="7">
    <source>
        <dbReference type="Proteomes" id="UP000194151"/>
    </source>
</evidence>
<dbReference type="Gene3D" id="3.40.50.2300">
    <property type="match status" value="2"/>
</dbReference>
<accession>A0A1W6YJW7</accession>
<protein>
    <submittedName>
        <fullName evidence="6">ABC transporter substrate-binding protein</fullName>
    </submittedName>
</protein>
<reference evidence="6 7" key="1">
    <citation type="submission" date="2017-05" db="EMBL/GenBank/DDBJ databases">
        <title>Complete and WGS of Bordetella genogroups.</title>
        <authorList>
            <person name="Spilker T."/>
            <person name="LiPuma J."/>
        </authorList>
    </citation>
    <scope>NUCLEOTIDE SEQUENCE [LARGE SCALE GENOMIC DNA]</scope>
    <source>
        <strain evidence="6 7">AU19157</strain>
    </source>
</reference>
<dbReference type="CDD" id="cd06330">
    <property type="entry name" value="PBP1_As_SBP-like"/>
    <property type="match status" value="1"/>
</dbReference>
<feature type="domain" description="Leucine-binding protein" evidence="5">
    <location>
        <begin position="46"/>
        <end position="387"/>
    </location>
</feature>
<dbReference type="RefSeq" id="WP_086064465.1">
    <property type="nucleotide sequence ID" value="NZ_CP021108.1"/>
</dbReference>
<keyword evidence="4" id="KW-0029">Amino-acid transport</keyword>
<evidence type="ECO:0000259" key="5">
    <source>
        <dbReference type="Pfam" id="PF13458"/>
    </source>
</evidence>
<dbReference type="PRINTS" id="PR00337">
    <property type="entry name" value="LEUILEVALBP"/>
</dbReference>
<dbReference type="SUPFAM" id="SSF53822">
    <property type="entry name" value="Periplasmic binding protein-like I"/>
    <property type="match status" value="1"/>
</dbReference>
<keyword evidence="3" id="KW-0732">Signal</keyword>
<proteinExistence type="inferred from homology"/>